<keyword evidence="1" id="KW-0732">Signal</keyword>
<evidence type="ECO:0000259" key="2">
    <source>
        <dbReference type="Pfam" id="PF13472"/>
    </source>
</evidence>
<evidence type="ECO:0000313" key="3">
    <source>
        <dbReference type="EMBL" id="BAN01945.1"/>
    </source>
</evidence>
<dbReference type="Proteomes" id="UP000011863">
    <property type="component" value="Chromosome"/>
</dbReference>
<accession>A0A6C7E9X9</accession>
<dbReference type="RefSeq" id="WP_015441192.1">
    <property type="nucleotide sequence ID" value="NC_020520.1"/>
</dbReference>
<dbReference type="OrthoDB" id="4178270at2"/>
<sequence>MVHRSQRIGPSPVTRTIATVLTLTVALLAATLAVPAPAAAAPPLPDDTGVDATSRYRALEPCRLADTRNGTGFVAVDDRTSRVDLQRCEIPSTATAIVATTTIVNATRGGWLVAYPSGTARPDAATLNWSAGMTRGNSATIAAGDDFAIELFRSDGAGNGHVVIDVVGAFVPAETSARGRFVAADDGTRLLDTRDASAAPTRPTTHRVGLPESVPAGVDALAVTFTLVDTTAPTYLTAYAAGGERPLASVLNADGAGQFRSAATIVPVSDDGFDVFVSAGSHVVIDMTGWFTGPSADVSADGLFVAIAPQRLRDTRSEPQALYDGGSTEILPPADLIGDGSTGPAALAFSMTMVGADDRGYVTAYAARTERPAIASGYSLRNQVTAQFALTPVSEFGLAFFTEQGTDVTVDLLGWFTGPPATATETEPAPNPQRPLRVLAVGDSTMAGVRWYRALGALTGASWTFAGESCRRLVRWSCNGREDRTPPTALRTIETMPDVFDVLVMMTGYNDRANTFEADLERIMAAARAQGIRRVVWLSYSREFRSDKGGPGASQVYEFHNVLLRAAAERHDDLVVAEWATVARNRPEWVHYDGIHFTDDGAYGNADFMSRAVAHATGQPCPLPYTVGGELTEVCADPGTVPSPDVRSLYGFVDTVTQCWEVGPSRTVECVQDPYTY</sequence>
<dbReference type="InterPro" id="IPR036514">
    <property type="entry name" value="SGNH_hydro_sf"/>
</dbReference>
<dbReference type="Gene3D" id="3.40.50.1110">
    <property type="entry name" value="SGNH hydrolase"/>
    <property type="match status" value="1"/>
</dbReference>
<dbReference type="EMBL" id="AP012057">
    <property type="protein sequence ID" value="BAN01945.1"/>
    <property type="molecule type" value="Genomic_DNA"/>
</dbReference>
<protein>
    <recommendedName>
        <fullName evidence="2">SGNH hydrolase-type esterase domain-containing protein</fullName>
    </recommendedName>
</protein>
<evidence type="ECO:0000313" key="4">
    <source>
        <dbReference type="Proteomes" id="UP000011863"/>
    </source>
</evidence>
<dbReference type="Pfam" id="PF13472">
    <property type="entry name" value="Lipase_GDSL_2"/>
    <property type="match status" value="1"/>
</dbReference>
<reference evidence="3 4" key="1">
    <citation type="journal article" date="2013" name="Int. J. Syst. Evol. Microbiol.">
        <title>Ilumatobacter nonamiense sp. nov. and Ilumatobacter coccineum sp. nov., isolated from seashore sand.</title>
        <authorList>
            <person name="Matsumoto A."/>
            <person name="Kasai H."/>
            <person name="Matsuo Y."/>
            <person name="Shizuri Y."/>
            <person name="Ichikawa N."/>
            <person name="Fujita N."/>
            <person name="Omura S."/>
            <person name="Takahashi Y."/>
        </authorList>
    </citation>
    <scope>NUCLEOTIDE SEQUENCE [LARGE SCALE GENOMIC DNA]</scope>
    <source>
        <strain evidence="4">NBRC 103263 / KCTC 29153 / YM16-304</strain>
    </source>
</reference>
<proteinExistence type="predicted"/>
<dbReference type="AlphaFoldDB" id="A0A6C7E9X9"/>
<feature type="domain" description="SGNH hydrolase-type esterase" evidence="2">
    <location>
        <begin position="440"/>
        <end position="601"/>
    </location>
</feature>
<keyword evidence="4" id="KW-1185">Reference proteome</keyword>
<feature type="signal peptide" evidence="1">
    <location>
        <begin position="1"/>
        <end position="40"/>
    </location>
</feature>
<evidence type="ECO:0000256" key="1">
    <source>
        <dbReference type="SAM" id="SignalP"/>
    </source>
</evidence>
<dbReference type="KEGG" id="aym:YM304_16310"/>
<dbReference type="SUPFAM" id="SSF52266">
    <property type="entry name" value="SGNH hydrolase"/>
    <property type="match status" value="1"/>
</dbReference>
<gene>
    <name evidence="3" type="ORF">YM304_16310</name>
</gene>
<dbReference type="InterPro" id="IPR013830">
    <property type="entry name" value="SGNH_hydro"/>
</dbReference>
<feature type="chain" id="PRO_5025409452" description="SGNH hydrolase-type esterase domain-containing protein" evidence="1">
    <location>
        <begin position="41"/>
        <end position="677"/>
    </location>
</feature>
<organism evidence="3 4">
    <name type="scientific">Ilumatobacter coccineus (strain NBRC 103263 / KCTC 29153 / YM16-304)</name>
    <dbReference type="NCBI Taxonomy" id="1313172"/>
    <lineage>
        <taxon>Bacteria</taxon>
        <taxon>Bacillati</taxon>
        <taxon>Actinomycetota</taxon>
        <taxon>Acidimicrobiia</taxon>
        <taxon>Acidimicrobiales</taxon>
        <taxon>Ilumatobacteraceae</taxon>
        <taxon>Ilumatobacter</taxon>
    </lineage>
</organism>
<name>A0A6C7E9X9_ILUCY</name>
<dbReference type="CDD" id="cd00229">
    <property type="entry name" value="SGNH_hydrolase"/>
    <property type="match status" value="1"/>
</dbReference>